<keyword evidence="13" id="KW-1185">Reference proteome</keyword>
<dbReference type="OrthoDB" id="1740797at2759"/>
<dbReference type="EMBL" id="VAHF01000008">
    <property type="protein sequence ID" value="TXG57412.1"/>
    <property type="molecule type" value="Genomic_DNA"/>
</dbReference>
<dbReference type="Pfam" id="PF00560">
    <property type="entry name" value="LRR_1"/>
    <property type="match status" value="3"/>
</dbReference>
<keyword evidence="10" id="KW-0325">Glycoprotein</keyword>
<keyword evidence="8" id="KW-0472">Membrane</keyword>
<dbReference type="Pfam" id="PF13855">
    <property type="entry name" value="LRR_8"/>
    <property type="match status" value="1"/>
</dbReference>
<evidence type="ECO:0000256" key="5">
    <source>
        <dbReference type="ARBA" id="ARBA00022729"/>
    </source>
</evidence>
<dbReference type="AlphaFoldDB" id="A0A5C7HM40"/>
<dbReference type="InterPro" id="IPR001611">
    <property type="entry name" value="Leu-rich_rpt"/>
</dbReference>
<evidence type="ECO:0000313" key="12">
    <source>
        <dbReference type="EMBL" id="TXG57412.1"/>
    </source>
</evidence>
<evidence type="ECO:0000259" key="11">
    <source>
        <dbReference type="Pfam" id="PF08263"/>
    </source>
</evidence>
<reference evidence="13" key="1">
    <citation type="journal article" date="2019" name="Gigascience">
        <title>De novo genome assembly of the endangered Acer yangbiense, a plant species with extremely small populations endemic to Yunnan Province, China.</title>
        <authorList>
            <person name="Yang J."/>
            <person name="Wariss H.M."/>
            <person name="Tao L."/>
            <person name="Zhang R."/>
            <person name="Yun Q."/>
            <person name="Hollingsworth P."/>
            <person name="Dao Z."/>
            <person name="Luo G."/>
            <person name="Guo H."/>
            <person name="Ma Y."/>
            <person name="Sun W."/>
        </authorList>
    </citation>
    <scope>NUCLEOTIDE SEQUENCE [LARGE SCALE GENOMIC DNA]</scope>
    <source>
        <strain evidence="13">cv. Malutang</strain>
    </source>
</reference>
<keyword evidence="4" id="KW-0812">Transmembrane</keyword>
<keyword evidence="5" id="KW-0732">Signal</keyword>
<evidence type="ECO:0000256" key="8">
    <source>
        <dbReference type="ARBA" id="ARBA00023136"/>
    </source>
</evidence>
<dbReference type="GO" id="GO:0016020">
    <property type="term" value="C:membrane"/>
    <property type="evidence" value="ECO:0007669"/>
    <property type="project" value="UniProtKB-SubCell"/>
</dbReference>
<dbReference type="InterPro" id="IPR013210">
    <property type="entry name" value="LRR_N_plant-typ"/>
</dbReference>
<dbReference type="InterPro" id="IPR046956">
    <property type="entry name" value="RLP23-like"/>
</dbReference>
<protein>
    <recommendedName>
        <fullName evidence="11">Leucine-rich repeat-containing N-terminal plant-type domain-containing protein</fullName>
    </recommendedName>
</protein>
<keyword evidence="7" id="KW-1133">Transmembrane helix</keyword>
<dbReference type="PROSITE" id="PS51450">
    <property type="entry name" value="LRR"/>
    <property type="match status" value="1"/>
</dbReference>
<dbReference type="Gene3D" id="3.80.10.10">
    <property type="entry name" value="Ribonuclease Inhibitor"/>
    <property type="match status" value="1"/>
</dbReference>
<dbReference type="Proteomes" id="UP000323000">
    <property type="component" value="Chromosome 8"/>
</dbReference>
<evidence type="ECO:0000256" key="6">
    <source>
        <dbReference type="ARBA" id="ARBA00022737"/>
    </source>
</evidence>
<dbReference type="InterPro" id="IPR032675">
    <property type="entry name" value="LRR_dom_sf"/>
</dbReference>
<dbReference type="PRINTS" id="PR00019">
    <property type="entry name" value="LEURICHRPT"/>
</dbReference>
<evidence type="ECO:0000256" key="2">
    <source>
        <dbReference type="ARBA" id="ARBA00009592"/>
    </source>
</evidence>
<name>A0A5C7HM40_9ROSI</name>
<keyword evidence="9" id="KW-0675">Receptor</keyword>
<dbReference type="Pfam" id="PF08263">
    <property type="entry name" value="LRRNT_2"/>
    <property type="match status" value="1"/>
</dbReference>
<dbReference type="PANTHER" id="PTHR48061:SF46">
    <property type="entry name" value="LEUCINE-RICH REPEAT-CONTAINING N-TERMINAL PLANT-TYPE DOMAIN-CONTAINING PROTEIN"/>
    <property type="match status" value="1"/>
</dbReference>
<evidence type="ECO:0000313" key="13">
    <source>
        <dbReference type="Proteomes" id="UP000323000"/>
    </source>
</evidence>
<evidence type="ECO:0000256" key="4">
    <source>
        <dbReference type="ARBA" id="ARBA00022692"/>
    </source>
</evidence>
<comment type="caution">
    <text evidence="12">The sequence shown here is derived from an EMBL/GenBank/DDBJ whole genome shotgun (WGS) entry which is preliminary data.</text>
</comment>
<dbReference type="SUPFAM" id="SSF52058">
    <property type="entry name" value="L domain-like"/>
    <property type="match status" value="1"/>
</dbReference>
<dbReference type="FunFam" id="3.80.10.10:FF:000041">
    <property type="entry name" value="LRR receptor-like serine/threonine-protein kinase ERECTA"/>
    <property type="match status" value="1"/>
</dbReference>
<comment type="similarity">
    <text evidence="2">Belongs to the RLP family.</text>
</comment>
<comment type="subcellular location">
    <subcellularLocation>
        <location evidence="1">Membrane</location>
        <topology evidence="1">Single-pass type I membrane protein</topology>
    </subcellularLocation>
</comment>
<evidence type="ECO:0000256" key="1">
    <source>
        <dbReference type="ARBA" id="ARBA00004479"/>
    </source>
</evidence>
<evidence type="ECO:0000256" key="10">
    <source>
        <dbReference type="ARBA" id="ARBA00023180"/>
    </source>
</evidence>
<evidence type="ECO:0000256" key="9">
    <source>
        <dbReference type="ARBA" id="ARBA00023170"/>
    </source>
</evidence>
<sequence length="351" mass="39577">MAAPPNLAVNPAAIQQDVEERRTLRDFTMPVVNQNTLSITVLAKNFEIKPAIIQMIFTTVQSGGYPDDDPNFREVCDTFRINEGPALHVRWSYPLFCLQLLLLHSLTLSKLCSHDQVYALLQFKQLFTYYNDTPPYNVCGSRPTHQYMEHWKGDTDCCSWDGVTCDDMDTGHVTELDLSCNQLNGTIPSNTTLFLLPYLQFLDLSGNNHLKGSFPEANWNNPLKSLDVSYTSFSGRLPNSIDNLKFLMELNLQHCKFIELVPASIGNLTHLEYLDLSHNNFSGNIPSSLSNLQNLSSLDLSVNNFIGEIPEIFVNLTQLDSLDLSSNQLSGTNRVEWSERQLSEKSLCLCV</sequence>
<organism evidence="12 13">
    <name type="scientific">Acer yangbiense</name>
    <dbReference type="NCBI Taxonomy" id="1000413"/>
    <lineage>
        <taxon>Eukaryota</taxon>
        <taxon>Viridiplantae</taxon>
        <taxon>Streptophyta</taxon>
        <taxon>Embryophyta</taxon>
        <taxon>Tracheophyta</taxon>
        <taxon>Spermatophyta</taxon>
        <taxon>Magnoliopsida</taxon>
        <taxon>eudicotyledons</taxon>
        <taxon>Gunneridae</taxon>
        <taxon>Pentapetalae</taxon>
        <taxon>rosids</taxon>
        <taxon>malvids</taxon>
        <taxon>Sapindales</taxon>
        <taxon>Sapindaceae</taxon>
        <taxon>Hippocastanoideae</taxon>
        <taxon>Acereae</taxon>
        <taxon>Acer</taxon>
    </lineage>
</organism>
<keyword evidence="6" id="KW-0677">Repeat</keyword>
<gene>
    <name evidence="12" type="ORF">EZV62_018725</name>
</gene>
<evidence type="ECO:0000256" key="3">
    <source>
        <dbReference type="ARBA" id="ARBA00022614"/>
    </source>
</evidence>
<keyword evidence="3" id="KW-0433">Leucine-rich repeat</keyword>
<accession>A0A5C7HM40</accession>
<feature type="domain" description="Leucine-rich repeat-containing N-terminal plant-type" evidence="11">
    <location>
        <begin position="114"/>
        <end position="166"/>
    </location>
</feature>
<dbReference type="PANTHER" id="PTHR48061">
    <property type="entry name" value="LEUCINE-RICH REPEAT RECEPTOR PROTEIN KINASE EMS1-LIKE-RELATED"/>
    <property type="match status" value="1"/>
</dbReference>
<proteinExistence type="inferred from homology"/>
<evidence type="ECO:0000256" key="7">
    <source>
        <dbReference type="ARBA" id="ARBA00022989"/>
    </source>
</evidence>